<dbReference type="FunFam" id="3.40.50.920:FF:000010">
    <property type="entry name" value="Pyruvate ferredoxin oxidoreductase, alpha subunit"/>
    <property type="match status" value="1"/>
</dbReference>
<sequence length="408" mass="45188">MKVMALTGNEAVAEAMRQINPDVVAAYPITPQTELMHRFTEFVADGLVDTEMVLVESEHSALSATVGASAAGARAMTATSSQGLALMWEILYIAAGLRLPIVMPVVNRALSAPINIHGDHSDTMGARDSGWIQIFSENAQEAYDNTIIAVRIAEHPDILLPVMVTMDGFIISHTMERVEVLDDDVVKNFIGEYNPKYKLLDVKNPVTMGPLDLQDYYFEHKRAQAEAMENAYKLIKEIDEEYYKISGRRYSYVEPYEIDDADIILISLGSTAGTIKDVVDELRLKGLKVGGLKIRVYRPFPRDEIKEFLSNASVVGVMDRAIAFGSPCGPVCLDVKASLQGTSLSNLPIVNYIYGLGGRDITPKDIIKIFNELEKVRISGEVPNLPRYVGVRGEENYIEQKAKLKIKN</sequence>
<accession>A0A0P1LH99</accession>
<evidence type="ECO:0000313" key="6">
    <source>
        <dbReference type="Proteomes" id="UP000182011"/>
    </source>
</evidence>
<keyword evidence="5" id="KW-0670">Pyruvate</keyword>
<organism evidence="5 6">
    <name type="scientific">Candidatus Kryptonium thompsonii</name>
    <dbReference type="NCBI Taxonomy" id="1633631"/>
    <lineage>
        <taxon>Bacteria</taxon>
        <taxon>Pseudomonadati</taxon>
        <taxon>Candidatus Kryptoniota</taxon>
        <taxon>Candidatus Kryptonium</taxon>
    </lineage>
</organism>
<evidence type="ECO:0000259" key="2">
    <source>
        <dbReference type="Pfam" id="PF01855"/>
    </source>
</evidence>
<dbReference type="Proteomes" id="UP000182200">
    <property type="component" value="Unassembled WGS sequence"/>
</dbReference>
<dbReference type="Pfam" id="PF17147">
    <property type="entry name" value="PFOR_II"/>
    <property type="match status" value="1"/>
</dbReference>
<accession>A0A0P1P2S1</accession>
<accession>A0A0S4MXK9</accession>
<dbReference type="InterPro" id="IPR029061">
    <property type="entry name" value="THDP-binding"/>
</dbReference>
<dbReference type="Gene3D" id="3.40.50.970">
    <property type="match status" value="1"/>
</dbReference>
<keyword evidence="1" id="KW-0560">Oxidoreductase</keyword>
<evidence type="ECO:0000256" key="1">
    <source>
        <dbReference type="ARBA" id="ARBA00023002"/>
    </source>
</evidence>
<dbReference type="PANTHER" id="PTHR32154">
    <property type="entry name" value="PYRUVATE-FLAVODOXIN OXIDOREDUCTASE-RELATED"/>
    <property type="match status" value="1"/>
</dbReference>
<keyword evidence="7" id="KW-1185">Reference proteome</keyword>
<dbReference type="STRING" id="1633631.GCA_001442925_00827"/>
<accession>A0A0P1P1K7</accession>
<dbReference type="Proteomes" id="UP000182011">
    <property type="component" value="Unassembled WGS sequence"/>
</dbReference>
<dbReference type="InterPro" id="IPR050722">
    <property type="entry name" value="Pyruvate:ferred/Flavod_OxRd"/>
</dbReference>
<gene>
    <name evidence="5" type="ORF">JGI4_00828</name>
    <name evidence="4" type="ORF">JGI8_00263</name>
</gene>
<dbReference type="InterPro" id="IPR009014">
    <property type="entry name" value="Transketo_C/PFOR_II"/>
</dbReference>
<reference evidence="5 6" key="2">
    <citation type="submission" date="2015-11" db="EMBL/GenBank/DDBJ databases">
        <authorList>
            <person name="Zhang Y."/>
            <person name="Guo Z."/>
        </authorList>
    </citation>
    <scope>NUCLEOTIDE SEQUENCE [LARGE SCALE GENOMIC DNA]</scope>
    <source>
        <strain evidence="5">JGI-4</strain>
    </source>
</reference>
<evidence type="ECO:0000313" key="5">
    <source>
        <dbReference type="EMBL" id="CUU03735.1"/>
    </source>
</evidence>
<accession>A0A0P1MG29</accession>
<dbReference type="AlphaFoldDB" id="A0A0P1MRS3"/>
<dbReference type="InterPro" id="IPR033412">
    <property type="entry name" value="PFOR_II"/>
</dbReference>
<dbReference type="PANTHER" id="PTHR32154:SF0">
    <property type="entry name" value="PYRUVATE-FLAVODOXIN OXIDOREDUCTASE-RELATED"/>
    <property type="match status" value="1"/>
</dbReference>
<evidence type="ECO:0000313" key="4">
    <source>
        <dbReference type="EMBL" id="CUS78939.1"/>
    </source>
</evidence>
<dbReference type="RefSeq" id="WP_047134938.1">
    <property type="nucleotide sequence ID" value="NZ_CZVI01000002.1"/>
</dbReference>
<evidence type="ECO:0000313" key="7">
    <source>
        <dbReference type="Proteomes" id="UP000182200"/>
    </source>
</evidence>
<dbReference type="GO" id="GO:0019752">
    <property type="term" value="P:carboxylic acid metabolic process"/>
    <property type="evidence" value="ECO:0007669"/>
    <property type="project" value="UniProtKB-ARBA"/>
</dbReference>
<dbReference type="Gene3D" id="3.40.50.920">
    <property type="match status" value="1"/>
</dbReference>
<dbReference type="EMBL" id="CZVI01000002">
    <property type="protein sequence ID" value="CUS78939.1"/>
    <property type="molecule type" value="Genomic_DNA"/>
</dbReference>
<dbReference type="GO" id="GO:0016903">
    <property type="term" value="F:oxidoreductase activity, acting on the aldehyde or oxo group of donors"/>
    <property type="evidence" value="ECO:0007669"/>
    <property type="project" value="UniProtKB-ARBA"/>
</dbReference>
<dbReference type="SUPFAM" id="SSF52922">
    <property type="entry name" value="TK C-terminal domain-like"/>
    <property type="match status" value="1"/>
</dbReference>
<feature type="domain" description="Pyruvate flavodoxin/ferredoxin oxidoreductase pyrimidine binding" evidence="2">
    <location>
        <begin position="14"/>
        <end position="238"/>
    </location>
</feature>
<proteinExistence type="predicted"/>
<dbReference type="InterPro" id="IPR002880">
    <property type="entry name" value="Pyrv_Fd/Flavodoxin_OxRdtase_N"/>
</dbReference>
<dbReference type="EMBL" id="FAOP01000004">
    <property type="protein sequence ID" value="CUU03735.1"/>
    <property type="molecule type" value="Genomic_DNA"/>
</dbReference>
<accession>A0A0P1MRS3</accession>
<name>A0A0P1MRS3_9BACT</name>
<reference evidence="4 7" key="1">
    <citation type="submission" date="2015-11" db="EMBL/GenBank/DDBJ databases">
        <authorList>
            <person name="Varghese N."/>
        </authorList>
    </citation>
    <scope>NUCLEOTIDE SEQUENCE [LARGE SCALE GENOMIC DNA]</scope>
    <source>
        <strain evidence="4 7">JGI-8</strain>
    </source>
</reference>
<feature type="domain" description="Pyruvate:ferredoxin oxidoreductase core" evidence="3">
    <location>
        <begin position="261"/>
        <end position="366"/>
    </location>
</feature>
<dbReference type="CDD" id="cd07034">
    <property type="entry name" value="TPP_PYR_PFOR_IOR-alpha_like"/>
    <property type="match status" value="1"/>
</dbReference>
<protein>
    <submittedName>
        <fullName evidence="5">Pyruvate ferredoxin oxidoreductase, alpha subunit</fullName>
    </submittedName>
</protein>
<dbReference type="FunFam" id="3.40.50.970:FF:000012">
    <property type="entry name" value="Pyruvate:ferredoxin (Flavodoxin) oxidoreductase"/>
    <property type="match status" value="1"/>
</dbReference>
<dbReference type="SUPFAM" id="SSF52518">
    <property type="entry name" value="Thiamin diphosphate-binding fold (THDP-binding)"/>
    <property type="match status" value="1"/>
</dbReference>
<accession>A0A0N7MPG0</accession>
<dbReference type="GO" id="GO:0006979">
    <property type="term" value="P:response to oxidative stress"/>
    <property type="evidence" value="ECO:0007669"/>
    <property type="project" value="TreeGrafter"/>
</dbReference>
<dbReference type="Pfam" id="PF01855">
    <property type="entry name" value="POR_N"/>
    <property type="match status" value="1"/>
</dbReference>
<dbReference type="OrthoDB" id="9794954at2"/>
<evidence type="ECO:0000259" key="3">
    <source>
        <dbReference type="Pfam" id="PF17147"/>
    </source>
</evidence>